<dbReference type="InterPro" id="IPR050078">
    <property type="entry name" value="Ribosomal_L11_MeTrfase_PrmA"/>
</dbReference>
<accession>A0A3P7Q268</accession>
<dbReference type="OrthoDB" id="194386at2759"/>
<keyword evidence="2" id="KW-0808">Transferase</keyword>
<dbReference type="EMBL" id="UYRV01110552">
    <property type="protein sequence ID" value="VDN26062.1"/>
    <property type="molecule type" value="Genomic_DNA"/>
</dbReference>
<dbReference type="GO" id="GO:0032259">
    <property type="term" value="P:methylation"/>
    <property type="evidence" value="ECO:0007669"/>
    <property type="project" value="UniProtKB-KW"/>
</dbReference>
<organism evidence="3 4">
    <name type="scientific">Cylicostephanus goldi</name>
    <name type="common">Nematode worm</name>
    <dbReference type="NCBI Taxonomy" id="71465"/>
    <lineage>
        <taxon>Eukaryota</taxon>
        <taxon>Metazoa</taxon>
        <taxon>Ecdysozoa</taxon>
        <taxon>Nematoda</taxon>
        <taxon>Chromadorea</taxon>
        <taxon>Rhabditida</taxon>
        <taxon>Rhabditina</taxon>
        <taxon>Rhabditomorpha</taxon>
        <taxon>Strongyloidea</taxon>
        <taxon>Strongylidae</taxon>
        <taxon>Cylicostephanus</taxon>
    </lineage>
</organism>
<proteinExistence type="predicted"/>
<dbReference type="GO" id="GO:0016279">
    <property type="term" value="F:protein-lysine N-methyltransferase activity"/>
    <property type="evidence" value="ECO:0007669"/>
    <property type="project" value="TreeGrafter"/>
</dbReference>
<keyword evidence="4" id="KW-1185">Reference proteome</keyword>
<sequence>DTCRLLREPSRAFLERYACRPLSLSVRPSDSAINTLVRYACIDALIATTLNYRLNGIFESETQFVSDDLLTSKDNGHLENFLAVGKSFIVLGDMFYDTDFAEKVLAWLCRLKQRTATRILIGDPNRHPLGDEQLNRYETNVMKKQLRCYSLPDFVMREHYGFSAVNVIELQFIRAQTSDR</sequence>
<evidence type="ECO:0000256" key="1">
    <source>
        <dbReference type="ARBA" id="ARBA00022603"/>
    </source>
</evidence>
<feature type="non-terminal residue" evidence="3">
    <location>
        <position position="1"/>
    </location>
</feature>
<dbReference type="GO" id="GO:0005759">
    <property type="term" value="C:mitochondrial matrix"/>
    <property type="evidence" value="ECO:0007669"/>
    <property type="project" value="TreeGrafter"/>
</dbReference>
<evidence type="ECO:0000256" key="2">
    <source>
        <dbReference type="ARBA" id="ARBA00022679"/>
    </source>
</evidence>
<evidence type="ECO:0000313" key="4">
    <source>
        <dbReference type="Proteomes" id="UP000271889"/>
    </source>
</evidence>
<dbReference type="PANTHER" id="PTHR43648">
    <property type="entry name" value="ELECTRON TRANSFER FLAVOPROTEIN BETA SUBUNIT LYSINE METHYLTRANSFERASE"/>
    <property type="match status" value="1"/>
</dbReference>
<dbReference type="PANTHER" id="PTHR43648:SF1">
    <property type="entry name" value="ELECTRON TRANSFER FLAVOPROTEIN BETA SUBUNIT LYSINE METHYLTRANSFERASE"/>
    <property type="match status" value="1"/>
</dbReference>
<dbReference type="AlphaFoldDB" id="A0A3P7Q268"/>
<name>A0A3P7Q268_CYLGO</name>
<gene>
    <name evidence="3" type="ORF">CGOC_LOCUS10287</name>
</gene>
<keyword evidence="1" id="KW-0489">Methyltransferase</keyword>
<protein>
    <submittedName>
        <fullName evidence="3">Uncharacterized protein</fullName>
    </submittedName>
</protein>
<dbReference type="Proteomes" id="UP000271889">
    <property type="component" value="Unassembled WGS sequence"/>
</dbReference>
<reference evidence="3 4" key="1">
    <citation type="submission" date="2018-11" db="EMBL/GenBank/DDBJ databases">
        <authorList>
            <consortium name="Pathogen Informatics"/>
        </authorList>
    </citation>
    <scope>NUCLEOTIDE SEQUENCE [LARGE SCALE GENOMIC DNA]</scope>
</reference>
<evidence type="ECO:0000313" key="3">
    <source>
        <dbReference type="EMBL" id="VDN26062.1"/>
    </source>
</evidence>